<evidence type="ECO:0000313" key="2">
    <source>
        <dbReference type="EMBL" id="MBU3063502.1"/>
    </source>
</evidence>
<protein>
    <submittedName>
        <fullName evidence="2">Uncharacterized protein</fullName>
    </submittedName>
</protein>
<sequence>MKQKLSATFIALTAGALLIGPVAGTAAAAPSYTLPAQQDNDWGGYNNPGWHDPGDWHHNDWHCDRHGFWHNDDHDGWGHWDHRCHRW</sequence>
<dbReference type="EMBL" id="JAHKNI010000005">
    <property type="protein sequence ID" value="MBU3063502.1"/>
    <property type="molecule type" value="Genomic_DNA"/>
</dbReference>
<feature type="chain" id="PRO_5045639447" evidence="1">
    <location>
        <begin position="29"/>
        <end position="87"/>
    </location>
</feature>
<gene>
    <name evidence="2" type="ORF">KO481_18435</name>
</gene>
<accession>A0ABS6AZM2</accession>
<evidence type="ECO:0000313" key="3">
    <source>
        <dbReference type="Proteomes" id="UP000733379"/>
    </source>
</evidence>
<keyword evidence="3" id="KW-1185">Reference proteome</keyword>
<reference evidence="2 3" key="1">
    <citation type="submission" date="2021-06" db="EMBL/GenBank/DDBJ databases">
        <title>Actinomycetes sequencing.</title>
        <authorList>
            <person name="Shan Q."/>
        </authorList>
    </citation>
    <scope>NUCLEOTIDE SEQUENCE [LARGE SCALE GENOMIC DNA]</scope>
    <source>
        <strain evidence="2 3">NEAU-G5</strain>
    </source>
</reference>
<dbReference type="Proteomes" id="UP000733379">
    <property type="component" value="Unassembled WGS sequence"/>
</dbReference>
<evidence type="ECO:0000256" key="1">
    <source>
        <dbReference type="SAM" id="SignalP"/>
    </source>
</evidence>
<proteinExistence type="predicted"/>
<name>A0ABS6AZM2_9NOCA</name>
<keyword evidence="1" id="KW-0732">Signal</keyword>
<organism evidence="2 3">
    <name type="scientific">Nocardia albiluteola</name>
    <dbReference type="NCBI Taxonomy" id="2842303"/>
    <lineage>
        <taxon>Bacteria</taxon>
        <taxon>Bacillati</taxon>
        <taxon>Actinomycetota</taxon>
        <taxon>Actinomycetes</taxon>
        <taxon>Mycobacteriales</taxon>
        <taxon>Nocardiaceae</taxon>
        <taxon>Nocardia</taxon>
    </lineage>
</organism>
<comment type="caution">
    <text evidence="2">The sequence shown here is derived from an EMBL/GenBank/DDBJ whole genome shotgun (WGS) entry which is preliminary data.</text>
</comment>
<dbReference type="RefSeq" id="WP_215918367.1">
    <property type="nucleotide sequence ID" value="NZ_JAHKNI010000005.1"/>
</dbReference>
<feature type="signal peptide" evidence="1">
    <location>
        <begin position="1"/>
        <end position="28"/>
    </location>
</feature>